<evidence type="ECO:0000313" key="16">
    <source>
        <dbReference type="Proteomes" id="UP000321797"/>
    </source>
</evidence>
<keyword evidence="6" id="KW-0223">Dioxygenase</keyword>
<comment type="cofactor">
    <cofactor evidence="1">
        <name>Fe(2+)</name>
        <dbReference type="ChEBI" id="CHEBI:29033"/>
    </cofactor>
</comment>
<dbReference type="PANTHER" id="PTHR20883">
    <property type="entry name" value="PHYTANOYL-COA DIOXYGENASE DOMAIN CONTAINING 1"/>
    <property type="match status" value="1"/>
</dbReference>
<dbReference type="PANTHER" id="PTHR20883:SF48">
    <property type="entry name" value="ECTOINE DIOXYGENASE"/>
    <property type="match status" value="1"/>
</dbReference>
<reference evidence="14" key="1">
    <citation type="submission" date="2015-04" db="EMBL/GenBank/DDBJ databases">
        <title>Genome sequence of Mycobacterium arupense GUC1.</title>
        <authorList>
            <person name="Greninger A.L."/>
            <person name="Cunningham G."/>
            <person name="Chiu C.Y."/>
            <person name="Miller S."/>
        </authorList>
    </citation>
    <scope>NUCLEOTIDE SEQUENCE [LARGE SCALE GENOMIC DNA]</scope>
    <source>
        <strain evidence="14">GUC1</strain>
    </source>
</reference>
<evidence type="ECO:0000256" key="3">
    <source>
        <dbReference type="ARBA" id="ARBA00007851"/>
    </source>
</evidence>
<evidence type="ECO:0000256" key="6">
    <source>
        <dbReference type="ARBA" id="ARBA00022964"/>
    </source>
</evidence>
<organism evidence="11 14">
    <name type="scientific">Mycolicibacter arupensis</name>
    <dbReference type="NCBI Taxonomy" id="342002"/>
    <lineage>
        <taxon>Bacteria</taxon>
        <taxon>Bacillati</taxon>
        <taxon>Actinomycetota</taxon>
        <taxon>Actinomycetes</taxon>
        <taxon>Mycobacteriales</taxon>
        <taxon>Mycobacteriaceae</taxon>
        <taxon>Mycolicibacter</taxon>
    </lineage>
</organism>
<comment type="subunit">
    <text evidence="4">Homodimer.</text>
</comment>
<protein>
    <recommendedName>
        <fullName evidence="10">Ectoine hydroxylase</fullName>
        <ecNumber evidence="10">1.14.11.55</ecNumber>
    </recommendedName>
</protein>
<dbReference type="Proteomes" id="UP000192327">
    <property type="component" value="Unassembled WGS sequence"/>
</dbReference>
<evidence type="ECO:0000313" key="12">
    <source>
        <dbReference type="EMBL" id="OQZ99863.1"/>
    </source>
</evidence>
<dbReference type="RefSeq" id="WP_046187779.1">
    <property type="nucleotide sequence ID" value="NZ_JACKUJ010000047.1"/>
</dbReference>
<accession>A0A0F5N354</accession>
<dbReference type="InterPro" id="IPR012774">
    <property type="entry name" value="EctD"/>
</dbReference>
<evidence type="ECO:0000256" key="7">
    <source>
        <dbReference type="ARBA" id="ARBA00023002"/>
    </source>
</evidence>
<dbReference type="STRING" id="342002.BST15_07375"/>
<dbReference type="Proteomes" id="UP000321797">
    <property type="component" value="Unassembled WGS sequence"/>
</dbReference>
<dbReference type="NCBIfam" id="TIGR02408">
    <property type="entry name" value="ectoine_ThpD"/>
    <property type="match status" value="1"/>
</dbReference>
<evidence type="ECO:0000256" key="2">
    <source>
        <dbReference type="ARBA" id="ARBA00004063"/>
    </source>
</evidence>
<dbReference type="PATRIC" id="fig|342002.3.peg.582"/>
<reference evidence="11" key="2">
    <citation type="submission" date="2015-04" db="EMBL/GenBank/DDBJ databases">
        <title>Genome sequence of Mycobacterium arupense strain GUC1.</title>
        <authorList>
            <person name="Greninger A.L."/>
            <person name="Cunningham G."/>
            <person name="Chiu C.Y."/>
            <person name="Miller S."/>
        </authorList>
    </citation>
    <scope>NUCLEOTIDE SEQUENCE</scope>
    <source>
        <strain evidence="11">GUC1</strain>
    </source>
</reference>
<dbReference type="Pfam" id="PF05721">
    <property type="entry name" value="PhyH"/>
    <property type="match status" value="1"/>
</dbReference>
<dbReference type="Gene3D" id="2.60.120.620">
    <property type="entry name" value="q2cbj1_9rhob like domain"/>
    <property type="match status" value="1"/>
</dbReference>
<comment type="catalytic activity">
    <reaction evidence="9">
        <text>L-ectoine + 2-oxoglutarate + O2 = 5-hydroxyectoine + succinate + CO2</text>
        <dbReference type="Rhea" id="RHEA:45740"/>
        <dbReference type="ChEBI" id="CHEBI:15379"/>
        <dbReference type="ChEBI" id="CHEBI:16526"/>
        <dbReference type="ChEBI" id="CHEBI:16810"/>
        <dbReference type="ChEBI" id="CHEBI:30031"/>
        <dbReference type="ChEBI" id="CHEBI:58515"/>
        <dbReference type="ChEBI" id="CHEBI:85413"/>
        <dbReference type="EC" id="1.14.11.55"/>
    </reaction>
</comment>
<dbReference type="EMBL" id="SSGD01000022">
    <property type="protein sequence ID" value="TXI58721.1"/>
    <property type="molecule type" value="Genomic_DNA"/>
</dbReference>
<evidence type="ECO:0000256" key="9">
    <source>
        <dbReference type="ARBA" id="ARBA00049228"/>
    </source>
</evidence>
<evidence type="ECO:0000313" key="11">
    <source>
        <dbReference type="EMBL" id="KKC01300.1"/>
    </source>
</evidence>
<evidence type="ECO:0000313" key="15">
    <source>
        <dbReference type="Proteomes" id="UP000192327"/>
    </source>
</evidence>
<evidence type="ECO:0000256" key="10">
    <source>
        <dbReference type="NCBIfam" id="TIGR02408"/>
    </source>
</evidence>
<name>A0A0F5N354_9MYCO</name>
<evidence type="ECO:0000313" key="13">
    <source>
        <dbReference type="EMBL" id="TXI58721.1"/>
    </source>
</evidence>
<dbReference type="EMBL" id="MVHH01000010">
    <property type="protein sequence ID" value="OQZ99863.1"/>
    <property type="molecule type" value="Genomic_DNA"/>
</dbReference>
<dbReference type="OrthoDB" id="2573519at2"/>
<reference evidence="12 15" key="3">
    <citation type="submission" date="2016-12" db="EMBL/GenBank/DDBJ databases">
        <title>The new phylogeny of genus Mycobacterium.</title>
        <authorList>
            <person name="Tortoli E."/>
            <person name="Trovato A."/>
            <person name="Cirillo D.M."/>
        </authorList>
    </citation>
    <scope>NUCLEOTIDE SEQUENCE [LARGE SCALE GENOMIC DNA]</scope>
    <source>
        <strain evidence="12 15">DSM 44942</strain>
    </source>
</reference>
<dbReference type="SUPFAM" id="SSF51197">
    <property type="entry name" value="Clavaminate synthase-like"/>
    <property type="match status" value="1"/>
</dbReference>
<dbReference type="EMBL" id="LASW01000002">
    <property type="protein sequence ID" value="KKC01300.1"/>
    <property type="molecule type" value="Genomic_DNA"/>
</dbReference>
<proteinExistence type="inferred from homology"/>
<evidence type="ECO:0000256" key="4">
    <source>
        <dbReference type="ARBA" id="ARBA00011738"/>
    </source>
</evidence>
<evidence type="ECO:0000313" key="14">
    <source>
        <dbReference type="Proteomes" id="UP000034416"/>
    </source>
</evidence>
<dbReference type="AlphaFoldDB" id="A0A0F5N354"/>
<reference evidence="13 16" key="4">
    <citation type="submission" date="2018-09" db="EMBL/GenBank/DDBJ databases">
        <title>Metagenome Assembled Genomes from an Advanced Water Purification Facility.</title>
        <authorList>
            <person name="Stamps B.W."/>
            <person name="Spear J.R."/>
        </authorList>
    </citation>
    <scope>NUCLEOTIDE SEQUENCE [LARGE SCALE GENOMIC DNA]</scope>
    <source>
        <strain evidence="13">Bin_29_2</strain>
    </source>
</reference>
<keyword evidence="7 13" id="KW-0560">Oxidoreductase</keyword>
<evidence type="ECO:0000256" key="1">
    <source>
        <dbReference type="ARBA" id="ARBA00001954"/>
    </source>
</evidence>
<dbReference type="GO" id="GO:0005506">
    <property type="term" value="F:iron ion binding"/>
    <property type="evidence" value="ECO:0007669"/>
    <property type="project" value="UniProtKB-ARBA"/>
</dbReference>
<dbReference type="InterPro" id="IPR008775">
    <property type="entry name" value="Phytyl_CoA_dOase-like"/>
</dbReference>
<keyword evidence="15" id="KW-1185">Reference proteome</keyword>
<dbReference type="GO" id="GO:0016706">
    <property type="term" value="F:2-oxoglutarate-dependent dioxygenase activity"/>
    <property type="evidence" value="ECO:0007669"/>
    <property type="project" value="InterPro"/>
</dbReference>
<dbReference type="Proteomes" id="UP000034416">
    <property type="component" value="Unassembled WGS sequence"/>
</dbReference>
<gene>
    <name evidence="13" type="primary">thpD</name>
    <name evidence="12" type="ORF">BST15_07375</name>
    <name evidence="13" type="ORF">E6Q54_04590</name>
    <name evidence="11" type="ORF">WR43_01175</name>
</gene>
<dbReference type="EC" id="1.14.11.55" evidence="10"/>
<evidence type="ECO:0000256" key="8">
    <source>
        <dbReference type="ARBA" id="ARBA00023004"/>
    </source>
</evidence>
<comment type="function">
    <text evidence="2">Involved in the biosynthesis of 5-hydroxyectoine, called compatible solute, which helps organisms to survive extreme osmotic stress by acting as a highly soluble organic osmolyte. Catalyzes the 2-oxoglutarate-dependent selective hydroxylation of L-ectoine to yield (4S,5S)-5-hydroxyectoine.</text>
</comment>
<keyword evidence="8" id="KW-0408">Iron</keyword>
<comment type="caution">
    <text evidence="11">The sequence shown here is derived from an EMBL/GenBank/DDBJ whole genome shotgun (WGS) entry which is preliminary data.</text>
</comment>
<comment type="similarity">
    <text evidence="3">Belongs to the PhyH family. EctD subfamily.</text>
</comment>
<sequence>MTPALTDLRIDHYPTRNHDTIGIERRRHPVVWTHQPAGGPLSAAGVAQFDAEGFLAVRTLLDADVVTDLRDELDRLRSDAALAADERSVCERDSGQIRSIFEVHRISPAFAALVADPRLVGPARQLLGSDVYVHQSRVNFKPGFNGREFYWHSDFETWHAEDGMPAPRAVSVSVALTENRDCNGSLMIMPGSHRWFVSCPGRTPPDHYRSSLRQQQIGTPDDASLAWLADQHGIRQVTGPAGSAVFFDSNCMHGSSSNITPYARSNVFIVYNSVDNALVEPFGAAAPRPTFIASRVFDPV</sequence>
<evidence type="ECO:0000256" key="5">
    <source>
        <dbReference type="ARBA" id="ARBA00022723"/>
    </source>
</evidence>
<keyword evidence="5" id="KW-0479">Metal-binding</keyword>